<dbReference type="RefSeq" id="WP_233350088.1">
    <property type="nucleotide sequence ID" value="NZ_BMYV01000003.1"/>
</dbReference>
<feature type="transmembrane region" description="Helical" evidence="7">
    <location>
        <begin position="12"/>
        <end position="34"/>
    </location>
</feature>
<dbReference type="AlphaFoldDB" id="A0A918NJ98"/>
<feature type="transmembrane region" description="Helical" evidence="7">
    <location>
        <begin position="145"/>
        <end position="175"/>
    </location>
</feature>
<evidence type="ECO:0000256" key="5">
    <source>
        <dbReference type="ARBA" id="ARBA00023098"/>
    </source>
</evidence>
<dbReference type="EMBL" id="BMYV01000003">
    <property type="protein sequence ID" value="GGX74582.1"/>
    <property type="molecule type" value="Genomic_DNA"/>
</dbReference>
<evidence type="ECO:0000256" key="4">
    <source>
        <dbReference type="ARBA" id="ARBA00023002"/>
    </source>
</evidence>
<evidence type="ECO:0000313" key="9">
    <source>
        <dbReference type="EMBL" id="GGX74582.1"/>
    </source>
</evidence>
<dbReference type="GO" id="GO:0050479">
    <property type="term" value="F:glyceryl-ether monooxygenase activity"/>
    <property type="evidence" value="ECO:0007669"/>
    <property type="project" value="TreeGrafter"/>
</dbReference>
<protein>
    <submittedName>
        <fullName evidence="9">Fatty acid hydroxylase</fullName>
    </submittedName>
</protein>
<keyword evidence="3 7" id="KW-1133">Transmembrane helix</keyword>
<name>A0A918NJ98_9PROT</name>
<dbReference type="GO" id="GO:0006643">
    <property type="term" value="P:membrane lipid metabolic process"/>
    <property type="evidence" value="ECO:0007669"/>
    <property type="project" value="TreeGrafter"/>
</dbReference>
<reference evidence="9 10" key="1">
    <citation type="journal article" date="2014" name="Int. J. Syst. Evol. Microbiol.">
        <title>Complete genome sequence of Corynebacterium casei LMG S-19264T (=DSM 44701T), isolated from a smear-ripened cheese.</title>
        <authorList>
            <consortium name="US DOE Joint Genome Institute (JGI-PGF)"/>
            <person name="Walter F."/>
            <person name="Albersmeier A."/>
            <person name="Kalinowski J."/>
            <person name="Ruckert C."/>
        </authorList>
    </citation>
    <scope>NUCLEOTIDE SEQUENCE [LARGE SCALE GENOMIC DNA]</scope>
    <source>
        <strain evidence="9 10">KCTC 23968</strain>
    </source>
</reference>
<evidence type="ECO:0000256" key="2">
    <source>
        <dbReference type="ARBA" id="ARBA00022692"/>
    </source>
</evidence>
<dbReference type="GO" id="GO:0016020">
    <property type="term" value="C:membrane"/>
    <property type="evidence" value="ECO:0007669"/>
    <property type="project" value="GOC"/>
</dbReference>
<dbReference type="GO" id="GO:0005506">
    <property type="term" value="F:iron ion binding"/>
    <property type="evidence" value="ECO:0007669"/>
    <property type="project" value="InterPro"/>
</dbReference>
<keyword evidence="5" id="KW-0443">Lipid metabolism</keyword>
<keyword evidence="4" id="KW-0560">Oxidoreductase</keyword>
<dbReference type="PANTHER" id="PTHR21624">
    <property type="entry name" value="STEROL DESATURASE-RELATED PROTEIN"/>
    <property type="match status" value="1"/>
</dbReference>
<feature type="transmembrane region" description="Helical" evidence="7">
    <location>
        <begin position="84"/>
        <end position="104"/>
    </location>
</feature>
<comment type="caution">
    <text evidence="9">The sequence shown here is derived from an EMBL/GenBank/DDBJ whole genome shotgun (WGS) entry which is preliminary data.</text>
</comment>
<dbReference type="PANTHER" id="PTHR21624:SF1">
    <property type="entry name" value="ALKYLGLYCEROL MONOOXYGENASE"/>
    <property type="match status" value="1"/>
</dbReference>
<evidence type="ECO:0000256" key="1">
    <source>
        <dbReference type="ARBA" id="ARBA00004127"/>
    </source>
</evidence>
<feature type="transmembrane region" description="Helical" evidence="7">
    <location>
        <begin position="55"/>
        <end position="78"/>
    </location>
</feature>
<evidence type="ECO:0000256" key="7">
    <source>
        <dbReference type="SAM" id="Phobius"/>
    </source>
</evidence>
<sequence length="319" mass="36359">MNSDLPIPPPEFPMVLALAVPFFVITIALEWWFVRRGKLAGRYETKDALTSMLMGFGNLVSDIAMTFISLGVLMWAWQFRVLDWGVTLPVIILALVAQDFLYYWKHRAAHRIRWFWTAHVVHHSSEHYNLSTALRQPWNNHFTGFVLLSTPLVVLGVHPLLLAFVGSLNLLYQYWVHTEAIRRLPKWFEAVFNTPSHHRVHHGTNPQYLDTNYAGILIIWDKMFGTFVPEDDTVEIQYGLVKNVGTYNPIKIAFAEMWAAVKDAFTPGLSVSQRLKYLFAPPGWSHDGSRKGSAQLKADHVAAHPHLSGQPGLPRRDVA</sequence>
<organism evidence="9 10">
    <name type="scientific">Litorimonas cladophorae</name>
    <dbReference type="NCBI Taxonomy" id="1220491"/>
    <lineage>
        <taxon>Bacteria</taxon>
        <taxon>Pseudomonadati</taxon>
        <taxon>Pseudomonadota</taxon>
        <taxon>Alphaproteobacteria</taxon>
        <taxon>Maricaulales</taxon>
        <taxon>Robiginitomaculaceae</taxon>
    </lineage>
</organism>
<evidence type="ECO:0000256" key="6">
    <source>
        <dbReference type="ARBA" id="ARBA00023136"/>
    </source>
</evidence>
<feature type="domain" description="Fatty acid hydroxylase" evidence="8">
    <location>
        <begin position="92"/>
        <end position="226"/>
    </location>
</feature>
<accession>A0A918NJ98</accession>
<dbReference type="InterPro" id="IPR006694">
    <property type="entry name" value="Fatty_acid_hydroxylase"/>
</dbReference>
<keyword evidence="10" id="KW-1185">Reference proteome</keyword>
<keyword evidence="2 7" id="KW-0812">Transmembrane</keyword>
<dbReference type="Pfam" id="PF04116">
    <property type="entry name" value="FA_hydroxylase"/>
    <property type="match status" value="1"/>
</dbReference>
<proteinExistence type="predicted"/>
<evidence type="ECO:0000259" key="8">
    <source>
        <dbReference type="Pfam" id="PF04116"/>
    </source>
</evidence>
<gene>
    <name evidence="9" type="ORF">GCM10011309_25920</name>
</gene>
<dbReference type="Proteomes" id="UP000600865">
    <property type="component" value="Unassembled WGS sequence"/>
</dbReference>
<evidence type="ECO:0000313" key="10">
    <source>
        <dbReference type="Proteomes" id="UP000600865"/>
    </source>
</evidence>
<dbReference type="GO" id="GO:0008610">
    <property type="term" value="P:lipid biosynthetic process"/>
    <property type="evidence" value="ECO:0007669"/>
    <property type="project" value="InterPro"/>
</dbReference>
<keyword evidence="6 7" id="KW-0472">Membrane</keyword>
<dbReference type="GO" id="GO:0012505">
    <property type="term" value="C:endomembrane system"/>
    <property type="evidence" value="ECO:0007669"/>
    <property type="project" value="UniProtKB-SubCell"/>
</dbReference>
<evidence type="ECO:0000256" key="3">
    <source>
        <dbReference type="ARBA" id="ARBA00022989"/>
    </source>
</evidence>
<comment type="subcellular location">
    <subcellularLocation>
        <location evidence="1">Endomembrane system</location>
        <topology evidence="1">Multi-pass membrane protein</topology>
    </subcellularLocation>
</comment>
<dbReference type="InterPro" id="IPR051689">
    <property type="entry name" value="Sterol_desaturase/TMEM195"/>
</dbReference>